<dbReference type="EMBL" id="LR796342">
    <property type="protein sequence ID" value="CAB4138280.1"/>
    <property type="molecule type" value="Genomic_DNA"/>
</dbReference>
<protein>
    <submittedName>
        <fullName evidence="1">Uncharacterized protein</fullName>
    </submittedName>
</protein>
<gene>
    <name evidence="1" type="ORF">UFOVP329_42</name>
</gene>
<proteinExistence type="predicted"/>
<organism evidence="1">
    <name type="scientific">uncultured Caudovirales phage</name>
    <dbReference type="NCBI Taxonomy" id="2100421"/>
    <lineage>
        <taxon>Viruses</taxon>
        <taxon>Duplodnaviria</taxon>
        <taxon>Heunggongvirae</taxon>
        <taxon>Uroviricota</taxon>
        <taxon>Caudoviricetes</taxon>
        <taxon>Peduoviridae</taxon>
        <taxon>Maltschvirus</taxon>
        <taxon>Maltschvirus maltsch</taxon>
    </lineage>
</organism>
<accession>A0A6J5LZU8</accession>
<sequence length="217" mass="23897">MTSIITTCVKCGGRGYTFDRGKSVRCECVLEASRRAEYHRAGLPEVCCGADYLQSKSATAAAIFFRKIVTHASHELVWIHVAHLQTRIDCAAYPIRHAIDSGRKAGYRLVDDGVNAIFKPNEPESERWNIDVRNAHALAIVVNDDTASKFVPQVIADVLIKRSSRACLTIIATRDDIREMPAKYGATLAARVKALPSSRVLRDKAALQSIHRLGGKP</sequence>
<evidence type="ECO:0000313" key="1">
    <source>
        <dbReference type="EMBL" id="CAB4138280.1"/>
    </source>
</evidence>
<name>A0A6J5LZU8_9CAUD</name>
<reference evidence="1" key="1">
    <citation type="submission" date="2020-04" db="EMBL/GenBank/DDBJ databases">
        <authorList>
            <person name="Chiriac C."/>
            <person name="Salcher M."/>
            <person name="Ghai R."/>
            <person name="Kavagutti S V."/>
        </authorList>
    </citation>
    <scope>NUCLEOTIDE SEQUENCE</scope>
</reference>